<proteinExistence type="predicted"/>
<gene>
    <name evidence="8" type="ORF">ACFSCX_22875</name>
</gene>
<dbReference type="Proteomes" id="UP001597214">
    <property type="component" value="Unassembled WGS sequence"/>
</dbReference>
<feature type="transmembrane region" description="Helical" evidence="6">
    <location>
        <begin position="35"/>
        <end position="57"/>
    </location>
</feature>
<keyword evidence="9" id="KW-1185">Reference proteome</keyword>
<dbReference type="PANTHER" id="PTHR36115">
    <property type="entry name" value="PROLINE-RICH ANTIGEN HOMOLOG-RELATED"/>
    <property type="match status" value="1"/>
</dbReference>
<evidence type="ECO:0000256" key="4">
    <source>
        <dbReference type="ARBA" id="ARBA00022989"/>
    </source>
</evidence>
<reference evidence="9" key="1">
    <citation type="journal article" date="2019" name="Int. J. Syst. Evol. Microbiol.">
        <title>The Global Catalogue of Microorganisms (GCM) 10K type strain sequencing project: providing services to taxonomists for standard genome sequencing and annotation.</title>
        <authorList>
            <consortium name="The Broad Institute Genomics Platform"/>
            <consortium name="The Broad Institute Genome Sequencing Center for Infectious Disease"/>
            <person name="Wu L."/>
            <person name="Ma J."/>
        </authorList>
    </citation>
    <scope>NUCLEOTIDE SEQUENCE [LARGE SCALE GENOMIC DNA]</scope>
    <source>
        <strain evidence="9">CCUG 49339</strain>
    </source>
</reference>
<dbReference type="Pfam" id="PF06271">
    <property type="entry name" value="RDD"/>
    <property type="match status" value="1"/>
</dbReference>
<keyword evidence="2" id="KW-1003">Cell membrane</keyword>
<evidence type="ECO:0000256" key="6">
    <source>
        <dbReference type="SAM" id="Phobius"/>
    </source>
</evidence>
<comment type="caution">
    <text evidence="8">The sequence shown here is derived from an EMBL/GenBank/DDBJ whole genome shotgun (WGS) entry which is preliminary data.</text>
</comment>
<dbReference type="PANTHER" id="PTHR36115:SF9">
    <property type="entry name" value="LMO1584 PROTEIN"/>
    <property type="match status" value="1"/>
</dbReference>
<dbReference type="RefSeq" id="WP_377930650.1">
    <property type="nucleotide sequence ID" value="NZ_JBHUEM010000054.1"/>
</dbReference>
<feature type="transmembrane region" description="Helical" evidence="6">
    <location>
        <begin position="69"/>
        <end position="87"/>
    </location>
</feature>
<feature type="domain" description="RDD" evidence="7">
    <location>
        <begin position="28"/>
        <end position="155"/>
    </location>
</feature>
<comment type="subcellular location">
    <subcellularLocation>
        <location evidence="1">Cell membrane</location>
        <topology evidence="1">Multi-pass membrane protein</topology>
    </subcellularLocation>
</comment>
<evidence type="ECO:0000313" key="9">
    <source>
        <dbReference type="Proteomes" id="UP001597214"/>
    </source>
</evidence>
<dbReference type="InterPro" id="IPR010432">
    <property type="entry name" value="RDD"/>
</dbReference>
<evidence type="ECO:0000256" key="3">
    <source>
        <dbReference type="ARBA" id="ARBA00022692"/>
    </source>
</evidence>
<keyword evidence="5 6" id="KW-0472">Membrane</keyword>
<dbReference type="InterPro" id="IPR051791">
    <property type="entry name" value="Pra-immunoreactive"/>
</dbReference>
<evidence type="ECO:0000256" key="2">
    <source>
        <dbReference type="ARBA" id="ARBA00022475"/>
    </source>
</evidence>
<evidence type="ECO:0000256" key="1">
    <source>
        <dbReference type="ARBA" id="ARBA00004651"/>
    </source>
</evidence>
<sequence length="180" mass="20758">MDQTITGTDHSNEHLEVTHPTKEPVIYYAGFWIRFWAFLIDALVVSSINQIIVYPLFKIFDLPLTKESMFAPIAITTTITLYLYFVLMTKLYRQTLGKMVFGLRVIDLRNHDSLSWSTTIFREVIGKFISKTLFFIGYIVVAFSPRNQGIHDMFSDTSVILERYSRYPVPTGAKTPTSKL</sequence>
<evidence type="ECO:0000259" key="7">
    <source>
        <dbReference type="Pfam" id="PF06271"/>
    </source>
</evidence>
<protein>
    <submittedName>
        <fullName evidence="8">RDD family protein</fullName>
    </submittedName>
</protein>
<keyword evidence="4 6" id="KW-1133">Transmembrane helix</keyword>
<dbReference type="EMBL" id="JBHUEM010000054">
    <property type="protein sequence ID" value="MFD1739329.1"/>
    <property type="molecule type" value="Genomic_DNA"/>
</dbReference>
<name>A0ABW4LWZ1_9BACI</name>
<evidence type="ECO:0000256" key="5">
    <source>
        <dbReference type="ARBA" id="ARBA00023136"/>
    </source>
</evidence>
<evidence type="ECO:0000313" key="8">
    <source>
        <dbReference type="EMBL" id="MFD1739329.1"/>
    </source>
</evidence>
<keyword evidence="3 6" id="KW-0812">Transmembrane</keyword>
<organism evidence="8 9">
    <name type="scientific">Bacillus salitolerans</name>
    <dbReference type="NCBI Taxonomy" id="1437434"/>
    <lineage>
        <taxon>Bacteria</taxon>
        <taxon>Bacillati</taxon>
        <taxon>Bacillota</taxon>
        <taxon>Bacilli</taxon>
        <taxon>Bacillales</taxon>
        <taxon>Bacillaceae</taxon>
        <taxon>Bacillus</taxon>
    </lineage>
</organism>
<accession>A0ABW4LWZ1</accession>